<feature type="non-terminal residue" evidence="1">
    <location>
        <position position="1"/>
    </location>
</feature>
<sequence length="80" mass="9261">VSVKKVNDVMHLQALISRKKVIITEAIIREALRLDDAESKDCLPNEEIFTELSMMGYEKPFDIPKDRIFYLVRQGDCCTE</sequence>
<protein>
    <submittedName>
        <fullName evidence="1">Uncharacterized protein</fullName>
    </submittedName>
</protein>
<dbReference type="EMBL" id="BKCJ010157950">
    <property type="protein sequence ID" value="GEY18096.1"/>
    <property type="molecule type" value="Genomic_DNA"/>
</dbReference>
<reference evidence="1" key="1">
    <citation type="journal article" date="2019" name="Sci. Rep.">
        <title>Draft genome of Tanacetum cinerariifolium, the natural source of mosquito coil.</title>
        <authorList>
            <person name="Yamashiro T."/>
            <person name="Shiraishi A."/>
            <person name="Satake H."/>
            <person name="Nakayama K."/>
        </authorList>
    </citation>
    <scope>NUCLEOTIDE SEQUENCE</scope>
</reference>
<accession>A0A699HET3</accession>
<name>A0A699HET3_TANCI</name>
<organism evidence="1">
    <name type="scientific">Tanacetum cinerariifolium</name>
    <name type="common">Dalmatian daisy</name>
    <name type="synonym">Chrysanthemum cinerariifolium</name>
    <dbReference type="NCBI Taxonomy" id="118510"/>
    <lineage>
        <taxon>Eukaryota</taxon>
        <taxon>Viridiplantae</taxon>
        <taxon>Streptophyta</taxon>
        <taxon>Embryophyta</taxon>
        <taxon>Tracheophyta</taxon>
        <taxon>Spermatophyta</taxon>
        <taxon>Magnoliopsida</taxon>
        <taxon>eudicotyledons</taxon>
        <taxon>Gunneridae</taxon>
        <taxon>Pentapetalae</taxon>
        <taxon>asterids</taxon>
        <taxon>campanulids</taxon>
        <taxon>Asterales</taxon>
        <taxon>Asteraceae</taxon>
        <taxon>Asteroideae</taxon>
        <taxon>Anthemideae</taxon>
        <taxon>Anthemidinae</taxon>
        <taxon>Tanacetum</taxon>
    </lineage>
</organism>
<comment type="caution">
    <text evidence="1">The sequence shown here is derived from an EMBL/GenBank/DDBJ whole genome shotgun (WGS) entry which is preliminary data.</text>
</comment>
<dbReference type="AlphaFoldDB" id="A0A699HET3"/>
<gene>
    <name evidence="1" type="ORF">Tci_390070</name>
</gene>
<proteinExistence type="predicted"/>
<evidence type="ECO:0000313" key="1">
    <source>
        <dbReference type="EMBL" id="GEY18096.1"/>
    </source>
</evidence>